<comment type="similarity">
    <text evidence="5">Belongs to the soluble Thoeris ThsA family.</text>
</comment>
<feature type="domain" description="Deacetylase sirtuin-type" evidence="9">
    <location>
        <begin position="5"/>
        <end position="281"/>
    </location>
</feature>
<dbReference type="EC" id="3.2.2.5" evidence="4"/>
<evidence type="ECO:0000256" key="2">
    <source>
        <dbReference type="ARBA" id="ARBA00023027"/>
    </source>
</evidence>
<proteinExistence type="inferred from homology"/>
<evidence type="ECO:0000256" key="3">
    <source>
        <dbReference type="ARBA" id="ARBA00023118"/>
    </source>
</evidence>
<keyword evidence="1" id="KW-0378">Hydrolase</keyword>
<reference evidence="10" key="1">
    <citation type="submission" date="2017-02" db="EMBL/GenBank/DDBJ databases">
        <title>Delving into the versatile metabolic prowess of the omnipresent phylum Bacteroidetes.</title>
        <authorList>
            <person name="Nobu M.K."/>
            <person name="Mei R."/>
            <person name="Narihiro T."/>
            <person name="Kuroda K."/>
            <person name="Liu W.-T."/>
        </authorList>
    </citation>
    <scope>NUCLEOTIDE SEQUENCE</scope>
    <source>
        <strain evidence="10">ADurb.Bin276</strain>
    </source>
</reference>
<dbReference type="GO" id="GO:0051607">
    <property type="term" value="P:defense response to virus"/>
    <property type="evidence" value="ECO:0007669"/>
    <property type="project" value="UniProtKB-KW"/>
</dbReference>
<evidence type="ECO:0000256" key="5">
    <source>
        <dbReference type="ARBA" id="ARBA00035014"/>
    </source>
</evidence>
<name>A0A1V5SQ99_9BACT</name>
<sequence>MVSGEITKVNLIKQLYKAITTEELAAFIGAGLSIPAGFKNWKEMLREPAEDISLDVEKEEHDLVGLAQLYCNSKDRTSVDNLITNNFASLNSPTENHKLLAQLPIATFWTTNYDKLVEKALEDNNKLPNVKTADEQLRGTNQPFNAIVYKMHGDVDRPNRAVITRSDYEKYGYDDRKLFREVLEGDLLTKTFIFLGFSFSDPNFNYVIARLRVLLEDQGTRSHYCIMKREESSDGKKSYAQIKQELQIQDLKRYGIQTCIIDDYSEITEILSALVNKYRRKTVFISGNASNYGPFSSEEGKKLITDLAFSLAKGGNHIVNGYGLGVGTYVINGVAKYCYSDNTKEINDILTLMPFPLDFSPGESANDFYSKYREVMIRKCGIAIYVFGNNEDKTVSEGVFKEYEISKKLGLVSLPIKATGGASSKIYETVLGDETVRKDLDTMKLLGQESENVDDIVQATITAVNLLNEEE</sequence>
<evidence type="ECO:0000256" key="4">
    <source>
        <dbReference type="ARBA" id="ARBA00034327"/>
    </source>
</evidence>
<dbReference type="Proteomes" id="UP000485569">
    <property type="component" value="Unassembled WGS sequence"/>
</dbReference>
<keyword evidence="2" id="KW-0520">NAD</keyword>
<protein>
    <recommendedName>
        <fullName evidence="6">NAD(+) hydrolase ThsA</fullName>
        <ecNumber evidence="4">3.2.2.5</ecNumber>
    </recommendedName>
</protein>
<comment type="catalytic activity">
    <reaction evidence="7">
        <text>NAD(+) + H2O = ADP-D-ribose + nicotinamide + H(+)</text>
        <dbReference type="Rhea" id="RHEA:16301"/>
        <dbReference type="ChEBI" id="CHEBI:15377"/>
        <dbReference type="ChEBI" id="CHEBI:15378"/>
        <dbReference type="ChEBI" id="CHEBI:17154"/>
        <dbReference type="ChEBI" id="CHEBI:57540"/>
        <dbReference type="ChEBI" id="CHEBI:57967"/>
        <dbReference type="EC" id="3.2.2.5"/>
    </reaction>
    <physiologicalReaction direction="left-to-right" evidence="7">
        <dbReference type="Rhea" id="RHEA:16302"/>
    </physiologicalReaction>
</comment>
<dbReference type="InterPro" id="IPR029035">
    <property type="entry name" value="DHS-like_NAD/FAD-binding_dom"/>
</dbReference>
<dbReference type="SUPFAM" id="SSF52467">
    <property type="entry name" value="DHS-like NAD/FAD-binding domain"/>
    <property type="match status" value="1"/>
</dbReference>
<evidence type="ECO:0000256" key="7">
    <source>
        <dbReference type="ARBA" id="ARBA00047575"/>
    </source>
</evidence>
<accession>A0A1V5SQ99</accession>
<dbReference type="AlphaFoldDB" id="A0A1V5SQ99"/>
<evidence type="ECO:0000313" key="10">
    <source>
        <dbReference type="EMBL" id="OQA56371.1"/>
    </source>
</evidence>
<dbReference type="InterPro" id="IPR041486">
    <property type="entry name" value="ThsA_STALD"/>
</dbReference>
<comment type="caution">
    <text evidence="8">Lacks conserved residue(s) required for the propagation of feature annotation.</text>
</comment>
<dbReference type="GO" id="GO:0003953">
    <property type="term" value="F:NAD+ nucleosidase activity"/>
    <property type="evidence" value="ECO:0007669"/>
    <property type="project" value="UniProtKB-EC"/>
</dbReference>
<evidence type="ECO:0000256" key="1">
    <source>
        <dbReference type="ARBA" id="ARBA00022801"/>
    </source>
</evidence>
<dbReference type="InterPro" id="IPR026590">
    <property type="entry name" value="Ssirtuin_cat_dom"/>
</dbReference>
<dbReference type="Pfam" id="PF18185">
    <property type="entry name" value="STALD"/>
    <property type="match status" value="1"/>
</dbReference>
<organism evidence="10">
    <name type="scientific">Candidatus Atribacter allofermentans</name>
    <dbReference type="NCBI Taxonomy" id="1852833"/>
    <lineage>
        <taxon>Bacteria</taxon>
        <taxon>Pseudomonadati</taxon>
        <taxon>Atribacterota</taxon>
        <taxon>Atribacteria</taxon>
        <taxon>Atribacterales</taxon>
        <taxon>Atribacteraceae</taxon>
        <taxon>Atribacter</taxon>
    </lineage>
</organism>
<evidence type="ECO:0000256" key="6">
    <source>
        <dbReference type="ARBA" id="ARBA00035033"/>
    </source>
</evidence>
<comment type="caution">
    <text evidence="10">The sequence shown here is derived from an EMBL/GenBank/DDBJ whole genome shotgun (WGS) entry which is preliminary data.</text>
</comment>
<dbReference type="EMBL" id="MWBQ01000119">
    <property type="protein sequence ID" value="OQA56371.1"/>
    <property type="molecule type" value="Genomic_DNA"/>
</dbReference>
<evidence type="ECO:0000256" key="8">
    <source>
        <dbReference type="PROSITE-ProRule" id="PRU00236"/>
    </source>
</evidence>
<gene>
    <name evidence="10" type="ORF">BWY41_01518</name>
</gene>
<dbReference type="Pfam" id="PF13289">
    <property type="entry name" value="SIR2_2"/>
    <property type="match status" value="1"/>
</dbReference>
<dbReference type="PROSITE" id="PS50305">
    <property type="entry name" value="SIRTUIN"/>
    <property type="match status" value="1"/>
</dbReference>
<evidence type="ECO:0000259" key="9">
    <source>
        <dbReference type="PROSITE" id="PS50305"/>
    </source>
</evidence>
<keyword evidence="3" id="KW-0051">Antiviral defense</keyword>